<evidence type="ECO:0000313" key="2">
    <source>
        <dbReference type="Proteomes" id="UP000273143"/>
    </source>
</evidence>
<dbReference type="Proteomes" id="UP000273143">
    <property type="component" value="Chromosome"/>
</dbReference>
<organism evidence="1 2">
    <name type="scientific">Entomomonas moraniae</name>
    <dbReference type="NCBI Taxonomy" id="2213226"/>
    <lineage>
        <taxon>Bacteria</taxon>
        <taxon>Pseudomonadati</taxon>
        <taxon>Pseudomonadota</taxon>
        <taxon>Gammaproteobacteria</taxon>
        <taxon>Pseudomonadales</taxon>
        <taxon>Pseudomonadaceae</taxon>
        <taxon>Entomomonas</taxon>
    </lineage>
</organism>
<accession>A0A451EQU6</accession>
<dbReference type="EMBL" id="CP029822">
    <property type="protein sequence ID" value="AZS52228.1"/>
    <property type="molecule type" value="Genomic_DNA"/>
</dbReference>
<reference evidence="2" key="1">
    <citation type="submission" date="2018-06" db="EMBL/GenBank/DDBJ databases">
        <title>Complete genome of Pseudomonas insecticola strain QZS01.</title>
        <authorList>
            <person name="Wang J."/>
            <person name="Su Q."/>
        </authorList>
    </citation>
    <scope>NUCLEOTIDE SEQUENCE [LARGE SCALE GENOMIC DNA]</scope>
    <source>
        <strain evidence="2">QZS01</strain>
    </source>
</reference>
<sequence>MHIKDMASVVKQLEKAIEDKNLTCRIYTEYRSTTLASALIPTGITQAIGLSSAIGIGIHNLATYNPHYEIGKNKLNNTLTIIRKRA</sequence>
<dbReference type="AlphaFoldDB" id="A0A451EQU6"/>
<dbReference type="KEGG" id="emo:DM558_09785"/>
<name>A0A451EQU6_9GAMM</name>
<proteinExistence type="predicted"/>
<gene>
    <name evidence="1" type="ORF">DM558_09785</name>
</gene>
<protein>
    <submittedName>
        <fullName evidence="1">Uncharacterized protein</fullName>
    </submittedName>
</protein>
<evidence type="ECO:0000313" key="1">
    <source>
        <dbReference type="EMBL" id="AZS52228.1"/>
    </source>
</evidence>
<keyword evidence="2" id="KW-1185">Reference proteome</keyword>